<keyword evidence="2" id="KW-0732">Signal</keyword>
<evidence type="ECO:0000256" key="1">
    <source>
        <dbReference type="SAM" id="MobiDB-lite"/>
    </source>
</evidence>
<feature type="signal peptide" evidence="2">
    <location>
        <begin position="1"/>
        <end position="24"/>
    </location>
</feature>
<organism evidence="3 4">
    <name type="scientific">Prescottella agglutinans</name>
    <dbReference type="NCBI Taxonomy" id="1644129"/>
    <lineage>
        <taxon>Bacteria</taxon>
        <taxon>Bacillati</taxon>
        <taxon>Actinomycetota</taxon>
        <taxon>Actinomycetes</taxon>
        <taxon>Mycobacteriales</taxon>
        <taxon>Nocardiaceae</taxon>
        <taxon>Prescottella</taxon>
    </lineage>
</organism>
<accession>A0ABT6MGM8</accession>
<feature type="chain" id="PRO_5047137953" evidence="2">
    <location>
        <begin position="25"/>
        <end position="196"/>
    </location>
</feature>
<dbReference type="EMBL" id="JARXVC010000014">
    <property type="protein sequence ID" value="MDH6283486.1"/>
    <property type="molecule type" value="Genomic_DNA"/>
</dbReference>
<evidence type="ECO:0000313" key="4">
    <source>
        <dbReference type="Proteomes" id="UP001160334"/>
    </source>
</evidence>
<reference evidence="3 4" key="1">
    <citation type="submission" date="2023-04" db="EMBL/GenBank/DDBJ databases">
        <title>Forest soil microbial communities from Buena Vista Peninsula, Colon Province, Panama.</title>
        <authorList>
            <person name="Bouskill N."/>
        </authorList>
    </citation>
    <scope>NUCLEOTIDE SEQUENCE [LARGE SCALE GENOMIC DNA]</scope>
    <source>
        <strain evidence="3 4">CFH S0262</strain>
    </source>
</reference>
<feature type="compositionally biased region" description="Low complexity" evidence="1">
    <location>
        <begin position="40"/>
        <end position="63"/>
    </location>
</feature>
<dbReference type="PROSITE" id="PS51257">
    <property type="entry name" value="PROKAR_LIPOPROTEIN"/>
    <property type="match status" value="1"/>
</dbReference>
<gene>
    <name evidence="3" type="ORF">M2280_004734</name>
</gene>
<comment type="caution">
    <text evidence="3">The sequence shown here is derived from an EMBL/GenBank/DDBJ whole genome shotgun (WGS) entry which is preliminary data.</text>
</comment>
<sequence length="196" mass="19745">MQWGRNIGAAACLAAVVVSGSACGSTVDGTAKAAGGEMVSAHPSTQASAQASPRSSAAPSRAPGTANGAAVALPTCAEVAKAIARYANGYKMSVLSEQGGTMCSFAGKGEFTVSVEPTDATAEEVNKLRPAIARSNIYLPSKEAEAIGGYITTFEGVGTTYNSPRANLFLFPRGGASFSKEDSAALLVAVRSTMAN</sequence>
<name>A0ABT6MGM8_9NOCA</name>
<dbReference type="Proteomes" id="UP001160334">
    <property type="component" value="Unassembled WGS sequence"/>
</dbReference>
<protein>
    <submittedName>
        <fullName evidence="3">Uncharacterized protein</fullName>
    </submittedName>
</protein>
<dbReference type="RefSeq" id="WP_280762757.1">
    <property type="nucleotide sequence ID" value="NZ_JARXVC010000014.1"/>
</dbReference>
<evidence type="ECO:0000313" key="3">
    <source>
        <dbReference type="EMBL" id="MDH6283486.1"/>
    </source>
</evidence>
<evidence type="ECO:0000256" key="2">
    <source>
        <dbReference type="SAM" id="SignalP"/>
    </source>
</evidence>
<feature type="region of interest" description="Disordered" evidence="1">
    <location>
        <begin position="37"/>
        <end position="64"/>
    </location>
</feature>
<proteinExistence type="predicted"/>
<keyword evidence="4" id="KW-1185">Reference proteome</keyword>